<sequence>MVGAGFATGQEVLQFFVYFGSSGILAIAFITALFVLFGYIILEIGQRLKAESHREVIQYAGGRWLGTIIDGVITFFLFGALTAMSAGAGAVFSEQFGLSHYIGSLLLLGLTLAVVMTGISTVISAISYLVPLLLLSLFGIFIATLWFNPIDWAILAQTANPAQAPVPYWPLSAIIYVSYNLVLAIAVLAPMGKHVPDKDTLRRGAFFGGLGLGLGSLAIFLTVIAYLPGILAYEVPMAFIAAQFTPFIQIAYSIILLLQIFTTAVGSLFGFAIRLTSQESPTYRWLLIASVVGAFVAGQFGFTNLVRILYPAVGYAGLLLLAGLLYGYSLDRWTPQPAFRRKE</sequence>
<evidence type="ECO:0000313" key="2">
    <source>
        <dbReference type="EMBL" id="KAB2951717.1"/>
    </source>
</evidence>
<organism evidence="2 3">
    <name type="scientific">Heliorestis acidaminivorans</name>
    <dbReference type="NCBI Taxonomy" id="553427"/>
    <lineage>
        <taxon>Bacteria</taxon>
        <taxon>Bacillati</taxon>
        <taxon>Bacillota</taxon>
        <taxon>Clostridia</taxon>
        <taxon>Eubacteriales</taxon>
        <taxon>Heliobacteriaceae</taxon>
        <taxon>Heliorestis</taxon>
    </lineage>
</organism>
<proteinExistence type="predicted"/>
<keyword evidence="1" id="KW-0472">Membrane</keyword>
<feature type="transmembrane region" description="Helical" evidence="1">
    <location>
        <begin position="98"/>
        <end position="119"/>
    </location>
</feature>
<evidence type="ECO:0008006" key="4">
    <source>
        <dbReference type="Google" id="ProtNLM"/>
    </source>
</evidence>
<feature type="transmembrane region" description="Helical" evidence="1">
    <location>
        <begin position="63"/>
        <end position="92"/>
    </location>
</feature>
<feature type="transmembrane region" description="Helical" evidence="1">
    <location>
        <begin position="247"/>
        <end position="273"/>
    </location>
</feature>
<feature type="transmembrane region" description="Helical" evidence="1">
    <location>
        <begin position="168"/>
        <end position="192"/>
    </location>
</feature>
<evidence type="ECO:0000256" key="1">
    <source>
        <dbReference type="SAM" id="Phobius"/>
    </source>
</evidence>
<keyword evidence="1" id="KW-0812">Transmembrane</keyword>
<feature type="transmembrane region" description="Helical" evidence="1">
    <location>
        <begin position="126"/>
        <end position="148"/>
    </location>
</feature>
<gene>
    <name evidence="2" type="ORF">F9B85_11430</name>
</gene>
<keyword evidence="1" id="KW-1133">Transmembrane helix</keyword>
<keyword evidence="3" id="KW-1185">Reference proteome</keyword>
<dbReference type="OrthoDB" id="4424890at2"/>
<comment type="caution">
    <text evidence="2">The sequence shown here is derived from an EMBL/GenBank/DDBJ whole genome shotgun (WGS) entry which is preliminary data.</text>
</comment>
<accession>A0A6I0EP99</accession>
<dbReference type="PANTHER" id="PTHR37814:SF1">
    <property type="entry name" value="MEMBRANE PROTEIN"/>
    <property type="match status" value="1"/>
</dbReference>
<feature type="transmembrane region" description="Helical" evidence="1">
    <location>
        <begin position="204"/>
        <end position="227"/>
    </location>
</feature>
<dbReference type="Proteomes" id="UP000468766">
    <property type="component" value="Unassembled WGS sequence"/>
</dbReference>
<dbReference type="EMBL" id="WBXO01000010">
    <property type="protein sequence ID" value="KAB2951717.1"/>
    <property type="molecule type" value="Genomic_DNA"/>
</dbReference>
<feature type="transmembrane region" description="Helical" evidence="1">
    <location>
        <begin position="285"/>
        <end position="302"/>
    </location>
</feature>
<name>A0A6I0EP99_9FIRM</name>
<feature type="transmembrane region" description="Helical" evidence="1">
    <location>
        <begin position="308"/>
        <end position="328"/>
    </location>
</feature>
<dbReference type="InterPro" id="IPR038728">
    <property type="entry name" value="YkvI-like"/>
</dbReference>
<feature type="transmembrane region" description="Helical" evidence="1">
    <location>
        <begin position="15"/>
        <end position="42"/>
    </location>
</feature>
<dbReference type="PANTHER" id="PTHR37814">
    <property type="entry name" value="CONSERVED MEMBRANE PROTEIN"/>
    <property type="match status" value="1"/>
</dbReference>
<evidence type="ECO:0000313" key="3">
    <source>
        <dbReference type="Proteomes" id="UP000468766"/>
    </source>
</evidence>
<protein>
    <recommendedName>
        <fullName evidence="4">Membrane protein YkvI</fullName>
    </recommendedName>
</protein>
<dbReference type="AlphaFoldDB" id="A0A6I0EP99"/>
<reference evidence="2 3" key="1">
    <citation type="submission" date="2019-10" db="EMBL/GenBank/DDBJ databases">
        <title>Whole-genome sequence of the extremophile Heliorestis acidaminivorans DSM 24790.</title>
        <authorList>
            <person name="Kyndt J.A."/>
            <person name="Meyer T.E."/>
        </authorList>
    </citation>
    <scope>NUCLEOTIDE SEQUENCE [LARGE SCALE GENOMIC DNA]</scope>
    <source>
        <strain evidence="2 3">DSM 24790</strain>
    </source>
</reference>